<dbReference type="Proteomes" id="UP000219546">
    <property type="component" value="Unassembled WGS sequence"/>
</dbReference>
<dbReference type="NCBIfam" id="NF047446">
    <property type="entry name" value="barrel_OmpL47"/>
    <property type="match status" value="3"/>
</dbReference>
<dbReference type="OrthoDB" id="2442444at2"/>
<evidence type="ECO:0000313" key="3">
    <source>
        <dbReference type="Proteomes" id="UP000219546"/>
    </source>
</evidence>
<feature type="domain" description="Fibronectin type-III" evidence="1">
    <location>
        <begin position="36"/>
        <end position="121"/>
    </location>
</feature>
<name>A0A285D181_9BACI</name>
<gene>
    <name evidence="2" type="ORF">SAMN05877753_107105</name>
</gene>
<keyword evidence="3" id="KW-1185">Reference proteome</keyword>
<protein>
    <recommendedName>
        <fullName evidence="1">Fibronectin type-III domain-containing protein</fullName>
    </recommendedName>
</protein>
<dbReference type="SUPFAM" id="SSF49265">
    <property type="entry name" value="Fibronectin type III"/>
    <property type="match status" value="7"/>
</dbReference>
<dbReference type="CDD" id="cd00063">
    <property type="entry name" value="FN3"/>
    <property type="match status" value="3"/>
</dbReference>
<dbReference type="InterPro" id="IPR003961">
    <property type="entry name" value="FN3_dom"/>
</dbReference>
<dbReference type="Gene3D" id="3.30.1920.20">
    <property type="match status" value="3"/>
</dbReference>
<dbReference type="InterPro" id="IPR058094">
    <property type="entry name" value="Ig-like_OmpL47-like"/>
</dbReference>
<reference evidence="2 3" key="1">
    <citation type="submission" date="2017-08" db="EMBL/GenBank/DDBJ databases">
        <authorList>
            <person name="de Groot N.N."/>
        </authorList>
    </citation>
    <scope>NUCLEOTIDE SEQUENCE [LARGE SCALE GENOMIC DNA]</scope>
    <source>
        <strain evidence="2 3">JC228</strain>
    </source>
</reference>
<dbReference type="SMART" id="SM00060">
    <property type="entry name" value="FN3"/>
    <property type="match status" value="13"/>
</dbReference>
<dbReference type="Gene3D" id="2.60.40.10">
    <property type="entry name" value="Immunoglobulins"/>
    <property type="match status" value="13"/>
</dbReference>
<dbReference type="EMBL" id="OAOP01000007">
    <property type="protein sequence ID" value="SNX73519.1"/>
    <property type="molecule type" value="Genomic_DNA"/>
</dbReference>
<dbReference type="InterPro" id="IPR013783">
    <property type="entry name" value="Ig-like_fold"/>
</dbReference>
<dbReference type="InterPro" id="IPR036116">
    <property type="entry name" value="FN3_sf"/>
</dbReference>
<evidence type="ECO:0000313" key="2">
    <source>
        <dbReference type="EMBL" id="SNX73519.1"/>
    </source>
</evidence>
<proteinExistence type="predicted"/>
<evidence type="ECO:0000259" key="1">
    <source>
        <dbReference type="PROSITE" id="PS50853"/>
    </source>
</evidence>
<accession>A0A285D181</accession>
<sequence>MKKWFSIQTFVVVLMLVYNFFVPIGGVFAAENTLLPPSNLAYQSSTPDDGKLTWSAVYGANGYKVYEIKDGQLITLGSTTGTSYSLNDLPEGSYRYVVSTLTSEGESGPSAPVSVEIVYPEMQAPATLTSSIRNGNDIVLSWGLSKYAQKYNVYQFSESGEKTLLSSTTGTTYTQVNASEGIYTYSVTAYNSLYGESPDATPVKVEVIYPSMEKPENLTFTITNGTDVNLKWQAVNYAKGYNIYQVYNGQLELIKTVTGTSVTFSNLPAGDYTYKVFSYSDRFGESPEGSEVSVTVGSIVMTPPSNVTYKIQNINDVVFNWDAVPYATGYRIYELINGEKTLKSTVTGTSVTYSKLAGGNYEYEIYSYSDRFGESEVGSKVSFSIDTVNIYPPQDFTYKIQNGNDIVLNWSSAENATNYKVYQNIDGQKVIKSTVTGTTVTYANMPAGNYQFEVYTNSTRFGESAEGAQVSFTLEQIYLSAPENAKYEVKNGNDITVSWDAVEYATNYKVYQIVDGKKILKTTVSNPTAVLTNIAEGDTQYEIYSYSSRFGESAEGTSVNVSIIYPTMVPPENISETATSPTAFKLNWSPVEYATSYKVYQIVDGQKVLKSTVTGTSVSYSNMQPGVYHYEIYSYSTRFGISQEGAPIEVILSGVALPAPENLTYSISNGNDITLKWNAVQYANGYKIYQLIDGEYVLNRSVTGTSAKIANLPEGEFNFVVKPYSTLLGESPNGAEIKGTIVFPIMEKPENLTQTITNGNDITLRWSGVTYANSYKVYQIIDGQKVLAKTATGTSTVFNDMPEGVYQYFVHSYSDRFGESPEGSTVEINLIAPIMQAPANLTKTIANGNDIVLKWSSSTYSQKYNIYQMVDGEKVLMKTVTGTSSTFTNMPEGNYQYVVHSFNDQFGESPKGSTVEFTLTWPIMQAPADLTKSIANGNDIILKWDASTFAKGYKVYQIVDGEKILKQTVAGTSIRFNNMPEGNYQYVVYSYSDRFGDSPEGSMLEFTLTWPIMQAPTVSGSVFNANNITLSWKAVQWANEYRVYKVNGDSKELIYKGTALNYKLYNLTEDTHSFEVTAYSNRFGESVSSEQFVQKIVYPIMEPPVASLILLSETSARISWDFVTYANGYNVYEVIDGKPVLLVEKLNNLSYEIQNLTYANHEYYVTSYSNSFGESKPSEIVIAKLIIDTEAPVTIINAPTQWVNQEQLITLEATDNEVGVEKTFYSLNDGPFQEGTSIPVSQEGINKISFYSVDNVGNVEDVKTEYIKIDKTAPATNINDIPAYSQSFTVQLTGKDELSGLAKTYYSINGTAYAEGTAFVVDKEGINQISYYSVDAAGNKEEVITKEINIDRTAPKTESDAPETWVNKGVTITLTAEDENSGVAKTYYSINGSAYIQGTSFLVDKEGFNQISFYSIDKAGNKEEVRTIEVKMDKTAPTVSASFEEEYGLGTNFTLSYDAQDNLSGIAAEVVILNGISYKKGDLITLDQPGEYKLSIRVTDVAGLSTVVEKTFTVYIPVNLDVLPKVIKGNQGIFTVKAILPEEYQSSLFDVSTITLNGVSAVVDNIGLQKQAEKGHFKFNREEFVWSTGEVKLELRGYLDNKYLVIGTAFVESKK</sequence>
<organism evidence="2 3">
    <name type="scientific">Bacillus oleivorans</name>
    <dbReference type="NCBI Taxonomy" id="1448271"/>
    <lineage>
        <taxon>Bacteria</taxon>
        <taxon>Bacillati</taxon>
        <taxon>Bacillota</taxon>
        <taxon>Bacilli</taxon>
        <taxon>Bacillales</taxon>
        <taxon>Bacillaceae</taxon>
        <taxon>Bacillus</taxon>
    </lineage>
</organism>
<dbReference type="PROSITE" id="PS50853">
    <property type="entry name" value="FN3"/>
    <property type="match status" value="1"/>
</dbReference>
<dbReference type="RefSeq" id="WP_097159528.1">
    <property type="nucleotide sequence ID" value="NZ_JBEPMQ010000007.1"/>
</dbReference>